<gene>
    <name evidence="2" type="ORF">SAMN04324258_2476</name>
</gene>
<evidence type="ECO:0000313" key="2">
    <source>
        <dbReference type="EMBL" id="SKC67594.1"/>
    </source>
</evidence>
<evidence type="ECO:0000259" key="1">
    <source>
        <dbReference type="PROSITE" id="PS51186"/>
    </source>
</evidence>
<dbReference type="Pfam" id="PF13527">
    <property type="entry name" value="Acetyltransf_9"/>
    <property type="match status" value="1"/>
</dbReference>
<name>A0A1T5KUW4_9MICO</name>
<protein>
    <submittedName>
        <fullName evidence="2">Predicted acetyltransferase</fullName>
    </submittedName>
</protein>
<dbReference type="SUPFAM" id="SSF55729">
    <property type="entry name" value="Acyl-CoA N-acyltransferases (Nat)"/>
    <property type="match status" value="1"/>
</dbReference>
<feature type="domain" description="N-acetyltransferase" evidence="1">
    <location>
        <begin position="17"/>
        <end position="159"/>
    </location>
</feature>
<dbReference type="PANTHER" id="PTHR37817">
    <property type="entry name" value="N-ACETYLTRANSFERASE EIS"/>
    <property type="match status" value="1"/>
</dbReference>
<accession>A0A1T5KUW4</accession>
<dbReference type="PANTHER" id="PTHR37817:SF1">
    <property type="entry name" value="N-ACETYLTRANSFERASE EIS"/>
    <property type="match status" value="1"/>
</dbReference>
<dbReference type="InterPro" id="IPR036527">
    <property type="entry name" value="SCP2_sterol-bd_dom_sf"/>
</dbReference>
<dbReference type="InterPro" id="IPR000182">
    <property type="entry name" value="GNAT_dom"/>
</dbReference>
<dbReference type="PROSITE" id="PS51186">
    <property type="entry name" value="GNAT"/>
    <property type="match status" value="1"/>
</dbReference>
<dbReference type="Gene3D" id="3.40.630.30">
    <property type="match status" value="2"/>
</dbReference>
<dbReference type="SUPFAM" id="SSF55718">
    <property type="entry name" value="SCP-like"/>
    <property type="match status" value="1"/>
</dbReference>
<proteinExistence type="predicted"/>
<organism evidence="2 3">
    <name type="scientific">Krasilnikoviella flava</name>
    <dbReference type="NCBI Taxonomy" id="526729"/>
    <lineage>
        <taxon>Bacteria</taxon>
        <taxon>Bacillati</taxon>
        <taxon>Actinomycetota</taxon>
        <taxon>Actinomycetes</taxon>
        <taxon>Micrococcales</taxon>
        <taxon>Promicromonosporaceae</taxon>
        <taxon>Krasilnikoviella</taxon>
    </lineage>
</organism>
<dbReference type="STRING" id="526729.SAMN04324258_2476"/>
<reference evidence="2 3" key="1">
    <citation type="submission" date="2017-02" db="EMBL/GenBank/DDBJ databases">
        <authorList>
            <person name="Peterson S.W."/>
        </authorList>
    </citation>
    <scope>NUCLEOTIDE SEQUENCE [LARGE SCALE GENOMIC DNA]</scope>
    <source>
        <strain evidence="2 3">DSM 21481</strain>
    </source>
</reference>
<evidence type="ECO:0000313" key="3">
    <source>
        <dbReference type="Proteomes" id="UP000189777"/>
    </source>
</evidence>
<keyword evidence="2" id="KW-0808">Transferase</keyword>
<dbReference type="InterPro" id="IPR025559">
    <property type="entry name" value="Eis_dom"/>
</dbReference>
<dbReference type="Proteomes" id="UP000189777">
    <property type="component" value="Unassembled WGS sequence"/>
</dbReference>
<dbReference type="Pfam" id="PF13530">
    <property type="entry name" value="SCP2_2"/>
    <property type="match status" value="1"/>
</dbReference>
<dbReference type="InterPro" id="IPR051554">
    <property type="entry name" value="Acetyltransferase_Eis"/>
</dbReference>
<dbReference type="Gene3D" id="3.30.1050.10">
    <property type="entry name" value="SCP2 sterol-binding domain"/>
    <property type="match status" value="1"/>
</dbReference>
<sequence length="423" mass="44177">MPVTRRAGDASVADVTLEFRRTTFADVPASRRLGAEAFGVSPHPLPDPDPDAWPLPNIRPWVATDDGEVVAGLGVRSFTSWFHGARLPTAGFAGVTVAAERRGSGLLRPLMEAALAEARALGDVVSTLYPSSAGIYRGLGYEVVGAFEDVRVPMAALAAVPPPGGDVRARRATADDVPAVRHVYEAWASAQNGPLSRVEAPFAMEADELVGPGSDYTGVSLAVRGSGADEEVLGFASWSRGPGYDRTNTIEVDDLVALTPDAARVLWRLLGSFASVAGWVQVSTSGGWSGLDAARLVLPDHASTSAPRPYMLRLLDVPGALGAARVAPVSARVPFAVSDARTPDLEGAWTLEAAHGTVRVAPDGAATPGDRPTFTSAGLAQSYAGAQSCANLRLTGGLAGPTDHDAVWDALWGGRQVHVRDYF</sequence>
<dbReference type="GO" id="GO:0030649">
    <property type="term" value="P:aminoglycoside antibiotic catabolic process"/>
    <property type="evidence" value="ECO:0007669"/>
    <property type="project" value="TreeGrafter"/>
</dbReference>
<keyword evidence="3" id="KW-1185">Reference proteome</keyword>
<dbReference type="InterPro" id="IPR041380">
    <property type="entry name" value="Acetyltransf_17"/>
</dbReference>
<dbReference type="Pfam" id="PF17668">
    <property type="entry name" value="Acetyltransf_17"/>
    <property type="match status" value="1"/>
</dbReference>
<dbReference type="InterPro" id="IPR016181">
    <property type="entry name" value="Acyl_CoA_acyltransferase"/>
</dbReference>
<dbReference type="GO" id="GO:0034069">
    <property type="term" value="F:aminoglycoside N-acetyltransferase activity"/>
    <property type="evidence" value="ECO:0007669"/>
    <property type="project" value="TreeGrafter"/>
</dbReference>
<dbReference type="AlphaFoldDB" id="A0A1T5KUW4"/>
<dbReference type="EMBL" id="FUZQ01000004">
    <property type="protein sequence ID" value="SKC67594.1"/>
    <property type="molecule type" value="Genomic_DNA"/>
</dbReference>